<comment type="caution">
    <text evidence="3">The sequence shown here is derived from an EMBL/GenBank/DDBJ whole genome shotgun (WGS) entry which is preliminary data.</text>
</comment>
<feature type="domain" description="Guanylate cyclase" evidence="2">
    <location>
        <begin position="12"/>
        <end position="127"/>
    </location>
</feature>
<evidence type="ECO:0000313" key="3">
    <source>
        <dbReference type="EMBL" id="OAP93897.1"/>
    </source>
</evidence>
<dbReference type="PANTHER" id="PTHR43081">
    <property type="entry name" value="ADENYLATE CYCLASE, TERMINAL-DIFFERENTIATION SPECIFIC-RELATED"/>
    <property type="match status" value="1"/>
</dbReference>
<dbReference type="InterPro" id="IPR011990">
    <property type="entry name" value="TPR-like_helical_dom_sf"/>
</dbReference>
<dbReference type="Pfam" id="PF00211">
    <property type="entry name" value="Guanylate_cyc"/>
    <property type="match status" value="1"/>
</dbReference>
<sequence length="580" mass="63759">MAEERVQRRLAAIVVADVVGYSRLMEGDEVATLAVLKERRVTILQPVVRAHGGRIVKVMGDGVLLEFPSAVNALSAAIELQRKMADANTALPEARRIVLRIGINLGDVVIEGGDLYGDGVNIAARLQSLAESGAIYVSAGIRDQVNRKVAVGFDDLGAKSLKNIAEPVHVYRVLDEPAAPIGREGQAALPLPAKPSIAVLPFTNLSGEAEQNVFTDGLTEDLITDLSRNAGLFVIARHSTFAYKGKSVDVRLIARDLGVRYILEGSARRAAGRVRINVQLIDAVGGDHLWAERYDRNLEDIFGVQDEVTDKIVEALVGRLAALPARNRPKSLVAYDSCVRGRSLISAFTSSPEAIREAEMLLTQAVSIDPEYAEAFHWLAFVHWQLWAHSIEPTEENRSRALELARKAVALDENDAASHWILGYLLAYEKRWPESDEEFASAFALEPNHADALVMWSEFAAFAGRASEAIELIQRALRLNPHPAGWYYWELGLAYYAAGQYVEAVKILRMEATYRSASRRILAASLAQLGRGDEATREAALFMATTPNFRISHWATAQPARDVDTVQRFVEGYRMAGLPD</sequence>
<dbReference type="EMBL" id="LWBS01000231">
    <property type="protein sequence ID" value="OAP93897.1"/>
    <property type="molecule type" value="Genomic_DNA"/>
</dbReference>
<feature type="repeat" description="TPR" evidence="1">
    <location>
        <begin position="450"/>
        <end position="483"/>
    </location>
</feature>
<dbReference type="Gene3D" id="1.25.40.10">
    <property type="entry name" value="Tetratricopeptide repeat domain"/>
    <property type="match status" value="1"/>
</dbReference>
<dbReference type="CDD" id="cd07302">
    <property type="entry name" value="CHD"/>
    <property type="match status" value="1"/>
</dbReference>
<dbReference type="GO" id="GO:0004016">
    <property type="term" value="F:adenylate cyclase activity"/>
    <property type="evidence" value="ECO:0007669"/>
    <property type="project" value="UniProtKB-ARBA"/>
</dbReference>
<gene>
    <name evidence="3" type="ORF">A4U53_22650</name>
</gene>
<reference evidence="3" key="1">
    <citation type="submission" date="2016-04" db="EMBL/GenBank/DDBJ databases">
        <title>Fast-growing isolate from the root nodules of Vavilovia formosa.</title>
        <authorList>
            <person name="Kimeklis A."/>
            <person name="Safronova V."/>
            <person name="Belimov A."/>
            <person name="Andronov E."/>
        </authorList>
    </citation>
    <scope>NUCLEOTIDE SEQUENCE [LARGE SCALE GENOMIC DNA]</scope>
    <source>
        <strain evidence="3">Vaf-46</strain>
    </source>
</reference>
<keyword evidence="1" id="KW-0802">TPR repeat</keyword>
<dbReference type="InterPro" id="IPR050697">
    <property type="entry name" value="Adenylyl/Guanylyl_Cyclase_3/4"/>
</dbReference>
<evidence type="ECO:0000256" key="1">
    <source>
        <dbReference type="PROSITE-ProRule" id="PRU00339"/>
    </source>
</evidence>
<dbReference type="InterPro" id="IPR019734">
    <property type="entry name" value="TPR_rpt"/>
</dbReference>
<dbReference type="InterPro" id="IPR029787">
    <property type="entry name" value="Nucleotide_cyclase"/>
</dbReference>
<proteinExistence type="predicted"/>
<protein>
    <submittedName>
        <fullName evidence="3">Adenylate cyclase</fullName>
    </submittedName>
</protein>
<dbReference type="GO" id="GO:0006171">
    <property type="term" value="P:cAMP biosynthetic process"/>
    <property type="evidence" value="ECO:0007669"/>
    <property type="project" value="TreeGrafter"/>
</dbReference>
<name>A0A179BQB3_RHILE</name>
<dbReference type="InterPro" id="IPR001054">
    <property type="entry name" value="A/G_cyclase"/>
</dbReference>
<organism evidence="3">
    <name type="scientific">Rhizobium leguminosarum</name>
    <dbReference type="NCBI Taxonomy" id="384"/>
    <lineage>
        <taxon>Bacteria</taxon>
        <taxon>Pseudomonadati</taxon>
        <taxon>Pseudomonadota</taxon>
        <taxon>Alphaproteobacteria</taxon>
        <taxon>Hyphomicrobiales</taxon>
        <taxon>Rhizobiaceae</taxon>
        <taxon>Rhizobium/Agrobacterium group</taxon>
        <taxon>Rhizobium</taxon>
    </lineage>
</organism>
<dbReference type="AlphaFoldDB" id="A0A179BQB3"/>
<dbReference type="SUPFAM" id="SSF48452">
    <property type="entry name" value="TPR-like"/>
    <property type="match status" value="1"/>
</dbReference>
<dbReference type="GO" id="GO:0035556">
    <property type="term" value="P:intracellular signal transduction"/>
    <property type="evidence" value="ECO:0007669"/>
    <property type="project" value="InterPro"/>
</dbReference>
<dbReference type="PROSITE" id="PS50005">
    <property type="entry name" value="TPR"/>
    <property type="match status" value="1"/>
</dbReference>
<dbReference type="Gene3D" id="3.40.50.10070">
    <property type="entry name" value="TolB, N-terminal domain"/>
    <property type="match status" value="1"/>
</dbReference>
<evidence type="ECO:0000259" key="2">
    <source>
        <dbReference type="PROSITE" id="PS50125"/>
    </source>
</evidence>
<dbReference type="Gene3D" id="3.30.70.1230">
    <property type="entry name" value="Nucleotide cyclase"/>
    <property type="match status" value="1"/>
</dbReference>
<dbReference type="SUPFAM" id="SSF55073">
    <property type="entry name" value="Nucleotide cyclase"/>
    <property type="match status" value="1"/>
</dbReference>
<dbReference type="PROSITE" id="PS50125">
    <property type="entry name" value="GUANYLATE_CYCLASE_2"/>
    <property type="match status" value="1"/>
</dbReference>
<accession>A0A179BQB3</accession>
<dbReference type="PANTHER" id="PTHR43081:SF19">
    <property type="entry name" value="PH-SENSITIVE ADENYLATE CYCLASE RV1264"/>
    <property type="match status" value="1"/>
</dbReference>